<proteinExistence type="predicted"/>
<name>A0ABS7UYA6_9BACI</name>
<keyword evidence="3" id="KW-1185">Reference proteome</keyword>
<comment type="caution">
    <text evidence="2">The sequence shown here is derived from an EMBL/GenBank/DDBJ whole genome shotgun (WGS) entry which is preliminary data.</text>
</comment>
<dbReference type="InterPro" id="IPR024775">
    <property type="entry name" value="DinB-like"/>
</dbReference>
<accession>A0ABS7UYA6</accession>
<protein>
    <submittedName>
        <fullName evidence="2">DinB family protein</fullName>
    </submittedName>
</protein>
<dbReference type="Pfam" id="PF12867">
    <property type="entry name" value="DinB_2"/>
    <property type="match status" value="1"/>
</dbReference>
<evidence type="ECO:0000313" key="2">
    <source>
        <dbReference type="EMBL" id="MBZ5753116.1"/>
    </source>
</evidence>
<evidence type="ECO:0000313" key="3">
    <source>
        <dbReference type="Proteomes" id="UP001165287"/>
    </source>
</evidence>
<feature type="domain" description="DinB-like" evidence="1">
    <location>
        <begin position="6"/>
        <end position="141"/>
    </location>
</feature>
<dbReference type="EMBL" id="JAIQUM010000085">
    <property type="protein sequence ID" value="MBZ5753116.1"/>
    <property type="molecule type" value="Genomic_DNA"/>
</dbReference>
<evidence type="ECO:0000259" key="1">
    <source>
        <dbReference type="Pfam" id="PF12867"/>
    </source>
</evidence>
<dbReference type="SUPFAM" id="SSF109854">
    <property type="entry name" value="DinB/YfiT-like putative metalloenzymes"/>
    <property type="match status" value="1"/>
</dbReference>
<dbReference type="Proteomes" id="UP001165287">
    <property type="component" value="Unassembled WGS sequence"/>
</dbReference>
<sequence>MSKQSELTRGALISFVNKLDEKTIDVQPEGFNNTIRWHVGHLLVSAEGLMFGYPEHSNNIPESYHAMFKTGSKPSDWGNAEVPTLSALIESLEKQAIRLNELSEEFLAEKLPFQFPVGNPQTYGEMFEFVMFHEAYHLGQMKAMNVITKR</sequence>
<organism evidence="2 3">
    <name type="scientific">Metabacillus rhizolycopersici</name>
    <dbReference type="NCBI Taxonomy" id="2875709"/>
    <lineage>
        <taxon>Bacteria</taxon>
        <taxon>Bacillati</taxon>
        <taxon>Bacillota</taxon>
        <taxon>Bacilli</taxon>
        <taxon>Bacillales</taxon>
        <taxon>Bacillaceae</taxon>
        <taxon>Metabacillus</taxon>
    </lineage>
</organism>
<dbReference type="RefSeq" id="WP_224141547.1">
    <property type="nucleotide sequence ID" value="NZ_JAIQUM010000085.1"/>
</dbReference>
<reference evidence="2" key="1">
    <citation type="submission" date="2024-05" db="EMBL/GenBank/DDBJ databases">
        <title>Metabacillus sp. nov., isolated from the rhizosphere soil of tomato plants.</title>
        <authorList>
            <person name="Ma R."/>
        </authorList>
    </citation>
    <scope>NUCLEOTIDE SEQUENCE</scope>
    <source>
        <strain evidence="2">DBTR6</strain>
    </source>
</reference>
<dbReference type="InterPro" id="IPR034660">
    <property type="entry name" value="DinB/YfiT-like"/>
</dbReference>
<dbReference type="Gene3D" id="1.20.120.450">
    <property type="entry name" value="dinb family like domain"/>
    <property type="match status" value="1"/>
</dbReference>
<gene>
    <name evidence="2" type="ORF">K9V48_23540</name>
</gene>